<feature type="region of interest" description="Disordered" evidence="1">
    <location>
        <begin position="1"/>
        <end position="23"/>
    </location>
</feature>
<sequence>MSYLLTSASPFSSCDRSSPNGIKKLHAPRKIATNNQKSEQWSLDHTSRAPSGRQSISESLNVNKIEYSLLLHKEQLSSYLKYYNSLHEQLQENLHIAIKKLEIKKTEILTKIEYNYLACVNEARLREKEKSFALCKHIKELGIALKNNEQAINKISNNFYIEEQEIDELLNPKWPKKMFDENWIEICINDLELFERGNDVLKETKSVDSKYKNDRYRAKSNNCSYKKLENRDKNMREIKVLNPYLEYQVQCREQSRSFLSDYE</sequence>
<accession>A0A1R2BVH5</accession>
<evidence type="ECO:0000313" key="3">
    <source>
        <dbReference type="Proteomes" id="UP000187209"/>
    </source>
</evidence>
<keyword evidence="3" id="KW-1185">Reference proteome</keyword>
<proteinExistence type="predicted"/>
<dbReference type="Proteomes" id="UP000187209">
    <property type="component" value="Unassembled WGS sequence"/>
</dbReference>
<evidence type="ECO:0000313" key="2">
    <source>
        <dbReference type="EMBL" id="OMJ80736.1"/>
    </source>
</evidence>
<dbReference type="EMBL" id="MPUH01000410">
    <property type="protein sequence ID" value="OMJ80736.1"/>
    <property type="molecule type" value="Genomic_DNA"/>
</dbReference>
<reference evidence="2 3" key="1">
    <citation type="submission" date="2016-11" db="EMBL/GenBank/DDBJ databases">
        <title>The macronuclear genome of Stentor coeruleus: a giant cell with tiny introns.</title>
        <authorList>
            <person name="Slabodnick M."/>
            <person name="Ruby J.G."/>
            <person name="Reiff S.B."/>
            <person name="Swart E.C."/>
            <person name="Gosai S."/>
            <person name="Prabakaran S."/>
            <person name="Witkowska E."/>
            <person name="Larue G.E."/>
            <person name="Fisher S."/>
            <person name="Freeman R.M."/>
            <person name="Gunawardena J."/>
            <person name="Chu W."/>
            <person name="Stover N.A."/>
            <person name="Gregory B.D."/>
            <person name="Nowacki M."/>
            <person name="Derisi J."/>
            <person name="Roy S.W."/>
            <person name="Marshall W.F."/>
            <person name="Sood P."/>
        </authorList>
    </citation>
    <scope>NUCLEOTIDE SEQUENCE [LARGE SCALE GENOMIC DNA]</scope>
    <source>
        <strain evidence="2">WM001</strain>
    </source>
</reference>
<organism evidence="2 3">
    <name type="scientific">Stentor coeruleus</name>
    <dbReference type="NCBI Taxonomy" id="5963"/>
    <lineage>
        <taxon>Eukaryota</taxon>
        <taxon>Sar</taxon>
        <taxon>Alveolata</taxon>
        <taxon>Ciliophora</taxon>
        <taxon>Postciliodesmatophora</taxon>
        <taxon>Heterotrichea</taxon>
        <taxon>Heterotrichida</taxon>
        <taxon>Stentoridae</taxon>
        <taxon>Stentor</taxon>
    </lineage>
</organism>
<name>A0A1R2BVH5_9CILI</name>
<dbReference type="AlphaFoldDB" id="A0A1R2BVH5"/>
<protein>
    <submittedName>
        <fullName evidence="2">Uncharacterized protein</fullName>
    </submittedName>
</protein>
<gene>
    <name evidence="2" type="ORF">SteCoe_18943</name>
</gene>
<feature type="compositionally biased region" description="Polar residues" evidence="1">
    <location>
        <begin position="1"/>
        <end position="20"/>
    </location>
</feature>
<evidence type="ECO:0000256" key="1">
    <source>
        <dbReference type="SAM" id="MobiDB-lite"/>
    </source>
</evidence>
<comment type="caution">
    <text evidence="2">The sequence shown here is derived from an EMBL/GenBank/DDBJ whole genome shotgun (WGS) entry which is preliminary data.</text>
</comment>
<feature type="region of interest" description="Disordered" evidence="1">
    <location>
        <begin position="36"/>
        <end position="55"/>
    </location>
</feature>